<keyword evidence="4" id="KW-1185">Reference proteome</keyword>
<dbReference type="KEGG" id="fuv:JR347_16735"/>
<keyword evidence="2" id="KW-1133">Transmembrane helix</keyword>
<name>A0A974WFT0_9BACT</name>
<proteinExistence type="predicted"/>
<keyword evidence="2" id="KW-0472">Membrane</keyword>
<feature type="region of interest" description="Disordered" evidence="1">
    <location>
        <begin position="78"/>
        <end position="104"/>
    </location>
</feature>
<evidence type="ECO:0000256" key="1">
    <source>
        <dbReference type="SAM" id="MobiDB-lite"/>
    </source>
</evidence>
<dbReference type="RefSeq" id="WP_205721728.1">
    <property type="nucleotide sequence ID" value="NZ_CP070608.1"/>
</dbReference>
<evidence type="ECO:0000313" key="3">
    <source>
        <dbReference type="EMBL" id="QSE97215.1"/>
    </source>
</evidence>
<sequence>MSELKFYRRFTNLDQAYILIELLNENEITCELRKIQPNIGTSIVGGAYDDVYEIHILTSDFQKANRLLETNIESATENIQNDNKELSNEPADYSETPSSSTKKRKVKNANLGESIFISIVIIAAVIYIIYSQIESHNYKEFIKEDYELTIGGVESVDRWGDPANSYMVYYYYIDDIKYTREVMNSRLGKLAYHYDKCKDKKYWVAYSTRDPSMSLINIYHEIQNQENPIPLPNLDWYK</sequence>
<gene>
    <name evidence="3" type="ORF">JR347_16735</name>
</gene>
<protein>
    <recommendedName>
        <fullName evidence="5">DUF2007 domain-containing protein</fullName>
    </recommendedName>
</protein>
<reference evidence="3" key="1">
    <citation type="submission" date="2021-02" db="EMBL/GenBank/DDBJ databases">
        <title>Fulvivirga sp. S481 isolated from sea water.</title>
        <authorList>
            <person name="Bae S.S."/>
            <person name="Baek K."/>
        </authorList>
    </citation>
    <scope>NUCLEOTIDE SEQUENCE</scope>
    <source>
        <strain evidence="3">S481</strain>
    </source>
</reference>
<dbReference type="Proteomes" id="UP000662783">
    <property type="component" value="Chromosome"/>
</dbReference>
<organism evidence="3 4">
    <name type="scientific">Fulvivirga lutea</name>
    <dbReference type="NCBI Taxonomy" id="2810512"/>
    <lineage>
        <taxon>Bacteria</taxon>
        <taxon>Pseudomonadati</taxon>
        <taxon>Bacteroidota</taxon>
        <taxon>Cytophagia</taxon>
        <taxon>Cytophagales</taxon>
        <taxon>Fulvivirgaceae</taxon>
        <taxon>Fulvivirga</taxon>
    </lineage>
</organism>
<feature type="transmembrane region" description="Helical" evidence="2">
    <location>
        <begin position="111"/>
        <end position="130"/>
    </location>
</feature>
<accession>A0A974WFT0</accession>
<dbReference type="AlphaFoldDB" id="A0A974WFT0"/>
<evidence type="ECO:0008006" key="5">
    <source>
        <dbReference type="Google" id="ProtNLM"/>
    </source>
</evidence>
<evidence type="ECO:0000313" key="4">
    <source>
        <dbReference type="Proteomes" id="UP000662783"/>
    </source>
</evidence>
<dbReference type="EMBL" id="CP070608">
    <property type="protein sequence ID" value="QSE97215.1"/>
    <property type="molecule type" value="Genomic_DNA"/>
</dbReference>
<keyword evidence="2" id="KW-0812">Transmembrane</keyword>
<evidence type="ECO:0000256" key="2">
    <source>
        <dbReference type="SAM" id="Phobius"/>
    </source>
</evidence>